<evidence type="ECO:0000256" key="4">
    <source>
        <dbReference type="ARBA" id="ARBA00022664"/>
    </source>
</evidence>
<dbReference type="SUPFAM" id="SSF52540">
    <property type="entry name" value="P-loop containing nucleoside triphosphate hydrolases"/>
    <property type="match status" value="1"/>
</dbReference>
<dbReference type="InterPro" id="IPR003593">
    <property type="entry name" value="AAA+_ATPase"/>
</dbReference>
<dbReference type="Gene3D" id="2.40.30.330">
    <property type="entry name" value="Pre-mRNA cleavage complex subunit Clp1, C-terminal domain"/>
    <property type="match status" value="1"/>
</dbReference>
<dbReference type="Pfam" id="PF16573">
    <property type="entry name" value="CLP1_N"/>
    <property type="match status" value="1"/>
</dbReference>
<dbReference type="SMART" id="SM00382">
    <property type="entry name" value="AAA"/>
    <property type="match status" value="1"/>
</dbReference>
<organism evidence="10 11">
    <name type="scientific">Thelephora terrestris</name>
    <dbReference type="NCBI Taxonomy" id="56493"/>
    <lineage>
        <taxon>Eukaryota</taxon>
        <taxon>Fungi</taxon>
        <taxon>Dikarya</taxon>
        <taxon>Basidiomycota</taxon>
        <taxon>Agaricomycotina</taxon>
        <taxon>Agaricomycetes</taxon>
        <taxon>Thelephorales</taxon>
        <taxon>Thelephoraceae</taxon>
        <taxon>Thelephora</taxon>
    </lineage>
</organism>
<proteinExistence type="inferred from homology"/>
<evidence type="ECO:0000256" key="7">
    <source>
        <dbReference type="ARBA" id="ARBA00023242"/>
    </source>
</evidence>
<evidence type="ECO:0000256" key="1">
    <source>
        <dbReference type="ARBA" id="ARBA00004123"/>
    </source>
</evidence>
<feature type="binding site" evidence="8">
    <location>
        <position position="67"/>
    </location>
    <ligand>
        <name>ATP</name>
        <dbReference type="ChEBI" id="CHEBI:30616"/>
    </ligand>
</feature>
<evidence type="ECO:0000256" key="5">
    <source>
        <dbReference type="ARBA" id="ARBA00022741"/>
    </source>
</evidence>
<comment type="similarity">
    <text evidence="8">Belongs to the Clp1 family. Clp1 subfamily.</text>
</comment>
<evidence type="ECO:0000256" key="3">
    <source>
        <dbReference type="ARBA" id="ARBA00019824"/>
    </source>
</evidence>
<dbReference type="OrthoDB" id="258143at2759"/>
<evidence type="ECO:0000256" key="6">
    <source>
        <dbReference type="ARBA" id="ARBA00022840"/>
    </source>
</evidence>
<dbReference type="Gene3D" id="3.40.50.300">
    <property type="entry name" value="P-loop containing nucleotide triphosphate hydrolases"/>
    <property type="match status" value="1"/>
</dbReference>
<dbReference type="InterPro" id="IPR045116">
    <property type="entry name" value="Clp1/Grc3"/>
</dbReference>
<dbReference type="InterPro" id="IPR028606">
    <property type="entry name" value="Clp1"/>
</dbReference>
<dbReference type="InterPro" id="IPR032319">
    <property type="entry name" value="CLP1_P"/>
</dbReference>
<comment type="caution">
    <text evidence="10">The sequence shown here is derived from an EMBL/GenBank/DDBJ whole genome shotgun (WGS) entry which is preliminary data.</text>
</comment>
<feature type="binding site" evidence="8">
    <location>
        <begin position="141"/>
        <end position="146"/>
    </location>
    <ligand>
        <name>ATP</name>
        <dbReference type="ChEBI" id="CHEBI:30616"/>
    </ligand>
</feature>
<dbReference type="InterPro" id="IPR010655">
    <property type="entry name" value="Clp1_C"/>
</dbReference>
<gene>
    <name evidence="8" type="primary">CLP1</name>
    <name evidence="10" type="ORF">BJ322DRAFT_1097766</name>
</gene>
<comment type="subcellular location">
    <subcellularLocation>
        <location evidence="1 8">Nucleus</location>
    </subcellularLocation>
</comment>
<dbReference type="HAMAP" id="MF_03035">
    <property type="entry name" value="Clp1"/>
    <property type="match status" value="1"/>
</dbReference>
<comment type="function">
    <text evidence="8">Required for endonucleolytic cleavage during polyadenylation-dependent pre-mRNA 3'-end formation.</text>
</comment>
<dbReference type="GO" id="GO:0051731">
    <property type="term" value="F:polynucleotide 5'-hydroxyl-kinase activity"/>
    <property type="evidence" value="ECO:0007669"/>
    <property type="project" value="InterPro"/>
</dbReference>
<dbReference type="InterPro" id="IPR027417">
    <property type="entry name" value="P-loop_NTPase"/>
</dbReference>
<reference evidence="10" key="2">
    <citation type="submission" date="2020-11" db="EMBL/GenBank/DDBJ databases">
        <authorList>
            <consortium name="DOE Joint Genome Institute"/>
            <person name="Kuo A."/>
            <person name="Miyauchi S."/>
            <person name="Kiss E."/>
            <person name="Drula E."/>
            <person name="Kohler A."/>
            <person name="Sanchez-Garcia M."/>
            <person name="Andreopoulos B."/>
            <person name="Barry K.W."/>
            <person name="Bonito G."/>
            <person name="Buee M."/>
            <person name="Carver A."/>
            <person name="Chen C."/>
            <person name="Cichocki N."/>
            <person name="Clum A."/>
            <person name="Culley D."/>
            <person name="Crous P.W."/>
            <person name="Fauchery L."/>
            <person name="Girlanda M."/>
            <person name="Hayes R."/>
            <person name="Keri Z."/>
            <person name="Labutti K."/>
            <person name="Lipzen A."/>
            <person name="Lombard V."/>
            <person name="Magnuson J."/>
            <person name="Maillard F."/>
            <person name="Morin E."/>
            <person name="Murat C."/>
            <person name="Nolan M."/>
            <person name="Ohm R."/>
            <person name="Pangilinan J."/>
            <person name="Pereira M."/>
            <person name="Perotto S."/>
            <person name="Peter M."/>
            <person name="Riley R."/>
            <person name="Sitrit Y."/>
            <person name="Stielow B."/>
            <person name="Szollosi G."/>
            <person name="Zifcakova L."/>
            <person name="Stursova M."/>
            <person name="Spatafora J.W."/>
            <person name="Tedersoo L."/>
            <person name="Vaario L.-M."/>
            <person name="Yamada A."/>
            <person name="Yan M."/>
            <person name="Wang P."/>
            <person name="Xu J."/>
            <person name="Bruns T."/>
            <person name="Baldrian P."/>
            <person name="Vilgalys R."/>
            <person name="Henrissat B."/>
            <person name="Grigoriev I.V."/>
            <person name="Hibbett D."/>
            <person name="Nagy L.G."/>
            <person name="Martin F.M."/>
        </authorList>
    </citation>
    <scope>NUCLEOTIDE SEQUENCE</scope>
    <source>
        <strain evidence="10">UH-Tt-Lm1</strain>
    </source>
</reference>
<keyword evidence="11" id="KW-1185">Reference proteome</keyword>
<dbReference type="GO" id="GO:0006388">
    <property type="term" value="P:tRNA splicing, via endonucleolytic cleavage and ligation"/>
    <property type="evidence" value="ECO:0007669"/>
    <property type="project" value="TreeGrafter"/>
</dbReference>
<dbReference type="GO" id="GO:0005849">
    <property type="term" value="C:mRNA cleavage factor complex"/>
    <property type="evidence" value="ECO:0007669"/>
    <property type="project" value="UniProtKB-UniRule"/>
</dbReference>
<evidence type="ECO:0000256" key="8">
    <source>
        <dbReference type="HAMAP-Rule" id="MF_03035"/>
    </source>
</evidence>
<dbReference type="EMBL" id="WIUZ02000001">
    <property type="protein sequence ID" value="KAF9792775.1"/>
    <property type="molecule type" value="Genomic_DNA"/>
</dbReference>
<evidence type="ECO:0000313" key="11">
    <source>
        <dbReference type="Proteomes" id="UP000736335"/>
    </source>
</evidence>
<feature type="binding site" evidence="8">
    <location>
        <position position="27"/>
    </location>
    <ligand>
        <name>ATP</name>
        <dbReference type="ChEBI" id="CHEBI:30616"/>
    </ligand>
</feature>
<dbReference type="PANTHER" id="PTHR12755:SF6">
    <property type="entry name" value="POLYRIBONUCLEOTIDE 5'-HYDROXYL-KINASE CLP1"/>
    <property type="match status" value="1"/>
</dbReference>
<accession>A0A9P6HQP4</accession>
<evidence type="ECO:0000256" key="2">
    <source>
        <dbReference type="ARBA" id="ARBA00018706"/>
    </source>
</evidence>
<dbReference type="InterPro" id="IPR038239">
    <property type="entry name" value="Clp1_N_sf"/>
</dbReference>
<dbReference type="PANTHER" id="PTHR12755">
    <property type="entry name" value="CLEAVAGE/POLYADENYLATION FACTOR IA SUBUNIT CLP1P"/>
    <property type="match status" value="1"/>
</dbReference>
<feature type="domain" description="AAA+ ATPase" evidence="9">
    <location>
        <begin position="130"/>
        <end position="325"/>
    </location>
</feature>
<evidence type="ECO:0000259" key="9">
    <source>
        <dbReference type="SMART" id="SM00382"/>
    </source>
</evidence>
<dbReference type="GO" id="GO:0031124">
    <property type="term" value="P:mRNA 3'-end processing"/>
    <property type="evidence" value="ECO:0007669"/>
    <property type="project" value="UniProtKB-UniRule"/>
</dbReference>
<dbReference type="Proteomes" id="UP000736335">
    <property type="component" value="Unassembled WGS sequence"/>
</dbReference>
<keyword evidence="7 8" id="KW-0539">Nucleus</keyword>
<dbReference type="InterPro" id="IPR032324">
    <property type="entry name" value="Clp1_N"/>
</dbReference>
<dbReference type="Gene3D" id="2.60.120.1030">
    <property type="entry name" value="Clp1, DNA binding domain"/>
    <property type="match status" value="1"/>
</dbReference>
<keyword evidence="6 8" id="KW-0067">ATP-binding</keyword>
<keyword evidence="5 8" id="KW-0547">Nucleotide-binding</keyword>
<dbReference type="InterPro" id="IPR038238">
    <property type="entry name" value="Clp1_C_sf"/>
</dbReference>
<dbReference type="AlphaFoldDB" id="A0A9P6HQP4"/>
<reference evidence="10" key="1">
    <citation type="journal article" date="2020" name="Nat. Commun.">
        <title>Large-scale genome sequencing of mycorrhizal fungi provides insights into the early evolution of symbiotic traits.</title>
        <authorList>
            <person name="Miyauchi S."/>
            <person name="Kiss E."/>
            <person name="Kuo A."/>
            <person name="Drula E."/>
            <person name="Kohler A."/>
            <person name="Sanchez-Garcia M."/>
            <person name="Morin E."/>
            <person name="Andreopoulos B."/>
            <person name="Barry K.W."/>
            <person name="Bonito G."/>
            <person name="Buee M."/>
            <person name="Carver A."/>
            <person name="Chen C."/>
            <person name="Cichocki N."/>
            <person name="Clum A."/>
            <person name="Culley D."/>
            <person name="Crous P.W."/>
            <person name="Fauchery L."/>
            <person name="Girlanda M."/>
            <person name="Hayes R.D."/>
            <person name="Keri Z."/>
            <person name="LaButti K."/>
            <person name="Lipzen A."/>
            <person name="Lombard V."/>
            <person name="Magnuson J."/>
            <person name="Maillard F."/>
            <person name="Murat C."/>
            <person name="Nolan M."/>
            <person name="Ohm R.A."/>
            <person name="Pangilinan J."/>
            <person name="Pereira M.F."/>
            <person name="Perotto S."/>
            <person name="Peter M."/>
            <person name="Pfister S."/>
            <person name="Riley R."/>
            <person name="Sitrit Y."/>
            <person name="Stielow J.B."/>
            <person name="Szollosi G."/>
            <person name="Zifcakova L."/>
            <person name="Stursova M."/>
            <person name="Spatafora J.W."/>
            <person name="Tedersoo L."/>
            <person name="Vaario L.M."/>
            <person name="Yamada A."/>
            <person name="Yan M."/>
            <person name="Wang P."/>
            <person name="Xu J."/>
            <person name="Bruns T."/>
            <person name="Baldrian P."/>
            <person name="Vilgalys R."/>
            <person name="Dunand C."/>
            <person name="Henrissat B."/>
            <person name="Grigoriev I.V."/>
            <person name="Hibbett D."/>
            <person name="Nagy L.G."/>
            <person name="Martin F.M."/>
        </authorList>
    </citation>
    <scope>NUCLEOTIDE SEQUENCE</scope>
    <source>
        <strain evidence="10">UH-Tt-Lm1</strain>
    </source>
</reference>
<keyword evidence="4 8" id="KW-0507">mRNA processing</keyword>
<dbReference type="GO" id="GO:0005524">
    <property type="term" value="F:ATP binding"/>
    <property type="evidence" value="ECO:0007669"/>
    <property type="project" value="UniProtKB-UniRule"/>
</dbReference>
<name>A0A9P6HQP4_9AGAM</name>
<dbReference type="Pfam" id="PF16575">
    <property type="entry name" value="CLP1_P"/>
    <property type="match status" value="1"/>
</dbReference>
<dbReference type="Pfam" id="PF06807">
    <property type="entry name" value="Clp1"/>
    <property type="match status" value="1"/>
</dbReference>
<protein>
    <recommendedName>
        <fullName evidence="3">Polynucleotide 5'-hydroxyl-kinase GRC3</fullName>
    </recommendedName>
    <alternativeName>
        <fullName evidence="2">Polynucleotide 5'-hydroxyl-kinase grc3</fullName>
    </alternativeName>
</protein>
<sequence>MSYAPSGPDGSTSGPTYREWVLQPQSEYRFELAPNTSIGIKLLDGYAECYGTELATRVVYLFGGECKAVIYTHSGCTIEIKPATEYTSEETAMGHYQSASILFEQMRVLSLATVNGALLDGLNPQNIPATPPHILVLGPENSGKTTLCKALINYAVRGEHDEWSPILVNVDPGDGAWSVPGSISAASISTPLSTSTSACPLGLSASTAPTVWSSNALIPLTYWYGHTEIQRNPVLLERIIRNLGARIEERLVQVGSQGRASGLIIDTPPAFASSSSGDRRNSLIKACIESFKVNIILVIGQEKLHAEMQRTYGRSINVIRLPKSGGAVDRDPAHRRRVRNHQIQNYMYGQKIAVPDGCDKGEGSYLFQHEPTSDLSLAPSSTVVSFDDITIYRIGGESMAPSSALPIGASRAVSELLPLHVDPSSPSSGVLNSVLALLASAASDGEQYDEELVDLPVHGFIIVTAIDIPNRKMTVLSPTSGTFTGQTAVMASIDWQEIA</sequence>
<evidence type="ECO:0000313" key="10">
    <source>
        <dbReference type="EMBL" id="KAF9792775.1"/>
    </source>
</evidence>
<comment type="subunit">
    <text evidence="8">Component of a pre-mRNA cleavage factor complex. Interacts directly with PCF11.</text>
</comment>